<accession>A0A5C1Q388</accession>
<keyword evidence="4" id="KW-0808">Transferase</keyword>
<organism evidence="4 5">
    <name type="scientific">Sphaerotilus sulfidivorans</name>
    <dbReference type="NCBI Taxonomy" id="639200"/>
    <lineage>
        <taxon>Bacteria</taxon>
        <taxon>Pseudomonadati</taxon>
        <taxon>Pseudomonadota</taxon>
        <taxon>Betaproteobacteria</taxon>
        <taxon>Burkholderiales</taxon>
        <taxon>Sphaerotilaceae</taxon>
        <taxon>Sphaerotilus</taxon>
    </lineage>
</organism>
<evidence type="ECO:0000313" key="3">
    <source>
        <dbReference type="EMBL" id="MET3602339.1"/>
    </source>
</evidence>
<proteinExistence type="predicted"/>
<dbReference type="KEGG" id="snn:EWH46_11080"/>
<dbReference type="OrthoDB" id="9775208at2"/>
<dbReference type="Pfam" id="PF13439">
    <property type="entry name" value="Glyco_transf_4"/>
    <property type="match status" value="1"/>
</dbReference>
<dbReference type="Pfam" id="PF00534">
    <property type="entry name" value="Glycos_transf_1"/>
    <property type="match status" value="1"/>
</dbReference>
<evidence type="ECO:0000313" key="4">
    <source>
        <dbReference type="EMBL" id="QEN01266.1"/>
    </source>
</evidence>
<dbReference type="InterPro" id="IPR050194">
    <property type="entry name" value="Glycosyltransferase_grp1"/>
</dbReference>
<protein>
    <submittedName>
        <fullName evidence="3 4">Glycosyltransferase</fullName>
    </submittedName>
</protein>
<keyword evidence="6" id="KW-1185">Reference proteome</keyword>
<gene>
    <name evidence="3" type="ORF">ABIC99_000115</name>
    <name evidence="4" type="ORF">EWH46_11080</name>
</gene>
<dbReference type="EMBL" id="JBEPLS010000001">
    <property type="protein sequence ID" value="MET3602339.1"/>
    <property type="molecule type" value="Genomic_DNA"/>
</dbReference>
<evidence type="ECO:0000313" key="5">
    <source>
        <dbReference type="Proteomes" id="UP000323522"/>
    </source>
</evidence>
<dbReference type="Gene3D" id="3.40.50.2000">
    <property type="entry name" value="Glycogen Phosphorylase B"/>
    <property type="match status" value="2"/>
</dbReference>
<evidence type="ECO:0000259" key="2">
    <source>
        <dbReference type="Pfam" id="PF13439"/>
    </source>
</evidence>
<evidence type="ECO:0000313" key="6">
    <source>
        <dbReference type="Proteomes" id="UP001549111"/>
    </source>
</evidence>
<reference evidence="4 5" key="1">
    <citation type="submission" date="2019-02" db="EMBL/GenBank/DDBJ databases">
        <title>Complete Genome Sequence and Methylome Analysis of Sphaerotilus natans subsp. sulfidivorans D-507.</title>
        <authorList>
            <person name="Fomenkov A."/>
            <person name="Gridneva E."/>
            <person name="Smolyakov D."/>
            <person name="Dubinina G."/>
            <person name="Vincze T."/>
            <person name="Grabovich M."/>
            <person name="Roberts R.J."/>
        </authorList>
    </citation>
    <scope>NUCLEOTIDE SEQUENCE [LARGE SCALE GENOMIC DNA]</scope>
    <source>
        <strain evidence="4 5">D-507</strain>
    </source>
</reference>
<dbReference type="Proteomes" id="UP001549111">
    <property type="component" value="Unassembled WGS sequence"/>
</dbReference>
<feature type="domain" description="Glycosyltransferase subfamily 4-like N-terminal" evidence="2">
    <location>
        <begin position="12"/>
        <end position="172"/>
    </location>
</feature>
<dbReference type="Proteomes" id="UP000323522">
    <property type="component" value="Chromosome"/>
</dbReference>
<evidence type="ECO:0000259" key="1">
    <source>
        <dbReference type="Pfam" id="PF00534"/>
    </source>
</evidence>
<dbReference type="RefSeq" id="WP_149503964.1">
    <property type="nucleotide sequence ID" value="NZ_CP035708.1"/>
</dbReference>
<reference evidence="3 6" key="2">
    <citation type="submission" date="2024-06" db="EMBL/GenBank/DDBJ databases">
        <title>Genomic Encyclopedia of Type Strains, Phase IV (KMG-IV): sequencing the most valuable type-strain genomes for metagenomic binning, comparative biology and taxonomic classification.</title>
        <authorList>
            <person name="Goeker M."/>
        </authorList>
    </citation>
    <scope>NUCLEOTIDE SEQUENCE [LARGE SCALE GENOMIC DNA]</scope>
    <source>
        <strain evidence="3 6">D-501</strain>
    </source>
</reference>
<dbReference type="AlphaFoldDB" id="A0A5C1Q388"/>
<dbReference type="PANTHER" id="PTHR45947">
    <property type="entry name" value="SULFOQUINOVOSYL TRANSFERASE SQD2"/>
    <property type="match status" value="1"/>
</dbReference>
<dbReference type="PANTHER" id="PTHR45947:SF3">
    <property type="entry name" value="SULFOQUINOVOSYL TRANSFERASE SQD2"/>
    <property type="match status" value="1"/>
</dbReference>
<dbReference type="InterPro" id="IPR001296">
    <property type="entry name" value="Glyco_trans_1"/>
</dbReference>
<dbReference type="SUPFAM" id="SSF53756">
    <property type="entry name" value="UDP-Glycosyltransferase/glycogen phosphorylase"/>
    <property type="match status" value="1"/>
</dbReference>
<name>A0A5C1Q388_9BURK</name>
<dbReference type="EMBL" id="CP035708">
    <property type="protein sequence ID" value="QEN01266.1"/>
    <property type="molecule type" value="Genomic_DNA"/>
</dbReference>
<dbReference type="InterPro" id="IPR028098">
    <property type="entry name" value="Glyco_trans_4-like_N"/>
</dbReference>
<sequence length="371" mass="40694">MRLMHIVDSLEFGGLERVVTDLAIEQKRRGDTVCVFSLLATEGLKPELEAAGVEVIVGHKRDGLDIGLILRLRRAMAWRNIDLVHAHNFVPNYHAAAAIRTMFGGPAQVCSLHDMGFRLEREKRLRQYFLWSLRHTRGVAMVGSQVHGRYVGDGLVPAERATTVLNGIPVERFRWTPERRRIARERLGVPEDALLIGAVGRQVALKNHRLLIALMPALLKQHPSLHLALVGSGPLEAELRAQAEAAGVAARVIFTGQRKDVADLTPGFDIFAMPSLTEGLSIALLEACATRLAIVATAVGGNPEIVRDGQTGLLVPPDQGEPLQAALERLLADAPLRERLGQAACDWVSEHASIGALYRTCSAFYQRARQR</sequence>
<dbReference type="GO" id="GO:0016758">
    <property type="term" value="F:hexosyltransferase activity"/>
    <property type="evidence" value="ECO:0007669"/>
    <property type="project" value="TreeGrafter"/>
</dbReference>
<feature type="domain" description="Glycosyl transferase family 1" evidence="1">
    <location>
        <begin position="181"/>
        <end position="344"/>
    </location>
</feature>